<organism evidence="1 2">
    <name type="scientific">Lactococcus lactis subsp. lactis</name>
    <name type="common">Streptococcus lactis</name>
    <dbReference type="NCBI Taxonomy" id="1360"/>
    <lineage>
        <taxon>Bacteria</taxon>
        <taxon>Bacillati</taxon>
        <taxon>Bacillota</taxon>
        <taxon>Bacilli</taxon>
        <taxon>Lactobacillales</taxon>
        <taxon>Streptococcaceae</taxon>
        <taxon>Lactococcus</taxon>
    </lineage>
</organism>
<reference evidence="1 2" key="1">
    <citation type="submission" date="2015-01" db="EMBL/GenBank/DDBJ databases">
        <title>Lactococcus lactis subsp.lactis JCM 5805 whole genome shotgun sequence.</title>
        <authorList>
            <person name="Fujii T."/>
            <person name="Tomita Y."/>
            <person name="Ikushima S."/>
            <person name="Fujiwara D."/>
        </authorList>
    </citation>
    <scope>NUCLEOTIDE SEQUENCE [LARGE SCALE GENOMIC DNA]</scope>
    <source>
        <strain evidence="1 2">JCM 5805</strain>
    </source>
</reference>
<dbReference type="EMBL" id="BBSI01000033">
    <property type="protein sequence ID" value="GAM80920.1"/>
    <property type="molecule type" value="Genomic_DNA"/>
</dbReference>
<evidence type="ECO:0000313" key="1">
    <source>
        <dbReference type="EMBL" id="GAM80920.1"/>
    </source>
</evidence>
<dbReference type="AlphaFoldDB" id="A0A0B8QLT9"/>
<evidence type="ECO:0000313" key="2">
    <source>
        <dbReference type="Proteomes" id="UP000031847"/>
    </source>
</evidence>
<sequence>MSKIIFYLENKVLKVIIIKNRQDDIIKRKINFQTKAGII</sequence>
<accession>A0A0B8QLT9</accession>
<comment type="caution">
    <text evidence="1">The sequence shown here is derived from an EMBL/GenBank/DDBJ whole genome shotgun (WGS) entry which is preliminary data.</text>
</comment>
<proteinExistence type="predicted"/>
<name>A0A0B8QLT9_LACLL</name>
<dbReference type="Proteomes" id="UP000031847">
    <property type="component" value="Unassembled WGS sequence"/>
</dbReference>
<protein>
    <submittedName>
        <fullName evidence="1">Uncharacterized conserved protein</fullName>
    </submittedName>
</protein>
<gene>
    <name evidence="1" type="ORF">JCM5805K_2036</name>
</gene>